<evidence type="ECO:0000259" key="14">
    <source>
        <dbReference type="PROSITE" id="PS51704"/>
    </source>
</evidence>
<dbReference type="SUPFAM" id="SSF51695">
    <property type="entry name" value="PLC-like phosphodiesterases"/>
    <property type="match status" value="1"/>
</dbReference>
<evidence type="ECO:0000256" key="5">
    <source>
        <dbReference type="ARBA" id="ARBA00022989"/>
    </source>
</evidence>
<dbReference type="PROSITE" id="PS51704">
    <property type="entry name" value="GP_PDE"/>
    <property type="match status" value="1"/>
</dbReference>
<dbReference type="InterPro" id="IPR017946">
    <property type="entry name" value="PLC-like_Pdiesterase_TIM-brl"/>
</dbReference>
<evidence type="ECO:0000256" key="4">
    <source>
        <dbReference type="ARBA" id="ARBA00022801"/>
    </source>
</evidence>
<dbReference type="GO" id="GO:0004622">
    <property type="term" value="F:phosphatidylcholine lysophospholipase activity"/>
    <property type="evidence" value="ECO:0007669"/>
    <property type="project" value="TreeGrafter"/>
</dbReference>
<comment type="caution">
    <text evidence="15">The sequence shown here is derived from an EMBL/GenBank/DDBJ whole genome shotgun (WGS) entry which is preliminary data.</text>
</comment>
<reference evidence="15 16" key="1">
    <citation type="submission" date="2023-03" db="EMBL/GenBank/DDBJ databases">
        <title>High-quality genome of Scylla paramamosain provides insights in environmental adaptation.</title>
        <authorList>
            <person name="Zhang L."/>
        </authorList>
    </citation>
    <scope>NUCLEOTIDE SEQUENCE [LARGE SCALE GENOMIC DNA]</scope>
    <source>
        <strain evidence="15">LZ_2023a</strain>
        <tissue evidence="15">Muscle</tissue>
    </source>
</reference>
<comment type="catalytic activity">
    <reaction evidence="9">
        <text>N-(5Z,8Z,11Z,14Z-eicosatetraenoyl)-1-(9Z-octadecenoyl)-sn-glycero-3-phosphoethanolamine + H2O = N-(5Z,8Z,11Z,14Z-eicosatetraenoyl)-ethanolamine + 1-(9Z-octadecenoyl)-sn-glycero-3-phosphate + H(+)</text>
        <dbReference type="Rhea" id="RHEA:45544"/>
        <dbReference type="ChEBI" id="CHEBI:2700"/>
        <dbReference type="ChEBI" id="CHEBI:15377"/>
        <dbReference type="ChEBI" id="CHEBI:15378"/>
        <dbReference type="ChEBI" id="CHEBI:74544"/>
        <dbReference type="ChEBI" id="CHEBI:85223"/>
    </reaction>
    <physiologicalReaction direction="left-to-right" evidence="9">
        <dbReference type="Rhea" id="RHEA:45545"/>
    </physiologicalReaction>
</comment>
<dbReference type="InterPro" id="IPR030395">
    <property type="entry name" value="GP_PDE_dom"/>
</dbReference>
<comment type="similarity">
    <text evidence="2">Belongs to the glycerophosphoryl diester phosphodiesterase family.</text>
</comment>
<evidence type="ECO:0000256" key="13">
    <source>
        <dbReference type="SAM" id="Phobius"/>
    </source>
</evidence>
<dbReference type="Gene3D" id="3.20.20.190">
    <property type="entry name" value="Phosphatidylinositol (PI) phosphodiesterase"/>
    <property type="match status" value="1"/>
</dbReference>
<comment type="catalytic activity">
    <reaction evidence="8">
        <text>1-O-hexadecyl-sn-glycero-3-phosphocholine + H2O = 1-O-hexadecyl-sn-glycero-3-phosphate + choline + H(+)</text>
        <dbReference type="Rhea" id="RHEA:41143"/>
        <dbReference type="ChEBI" id="CHEBI:15354"/>
        <dbReference type="ChEBI" id="CHEBI:15377"/>
        <dbReference type="ChEBI" id="CHEBI:15378"/>
        <dbReference type="ChEBI" id="CHEBI:64496"/>
        <dbReference type="ChEBI" id="CHEBI:77580"/>
    </reaction>
    <physiologicalReaction direction="left-to-right" evidence="8">
        <dbReference type="Rhea" id="RHEA:41144"/>
    </physiologicalReaction>
</comment>
<gene>
    <name evidence="15" type="ORF">O3P69_008097</name>
</gene>
<dbReference type="AlphaFoldDB" id="A0AAW0T0H6"/>
<evidence type="ECO:0000256" key="10">
    <source>
        <dbReference type="ARBA" id="ARBA00047538"/>
    </source>
</evidence>
<protein>
    <recommendedName>
        <fullName evidence="14">GP-PDE domain-containing protein</fullName>
    </recommendedName>
</protein>
<evidence type="ECO:0000256" key="7">
    <source>
        <dbReference type="ARBA" id="ARBA00023136"/>
    </source>
</evidence>
<evidence type="ECO:0000256" key="8">
    <source>
        <dbReference type="ARBA" id="ARBA00036083"/>
    </source>
</evidence>
<evidence type="ECO:0000256" key="11">
    <source>
        <dbReference type="ARBA" id="ARBA00048580"/>
    </source>
</evidence>
<accession>A0AAW0T0H6</accession>
<sequence>MVIEMILAVLVGCYIISSLILFKFPMLVHKRKDVKFVCRHISHRGGAGENYENTLSAFRHAVELGTDMLELDCQLTRDGQVVVSHDSVLDVRTELKGAISEYDYAELPPIKEHIPVDFMPGTSFSSKSEDRRFPLLEETFQHFPSTPINIDIKTDNNELIEKVSDLVKKYGREHITVWGNIKDVVTRKCYKMRPACVCYAPSALHGNTAIHALITFLGVLRVKSVHVIVEVTARCIGA</sequence>
<dbReference type="PANTHER" id="PTHR42758:SF2">
    <property type="entry name" value="PHOSPHATIDYLGLYCEROL PHOSPHOLIPASE C"/>
    <property type="match status" value="1"/>
</dbReference>
<keyword evidence="7 13" id="KW-0472">Membrane</keyword>
<dbReference type="GO" id="GO:0008081">
    <property type="term" value="F:phosphoric diester hydrolase activity"/>
    <property type="evidence" value="ECO:0007669"/>
    <property type="project" value="InterPro"/>
</dbReference>
<keyword evidence="16" id="KW-1185">Reference proteome</keyword>
<dbReference type="Proteomes" id="UP001487740">
    <property type="component" value="Unassembled WGS sequence"/>
</dbReference>
<evidence type="ECO:0000313" key="15">
    <source>
        <dbReference type="EMBL" id="KAK8380951.1"/>
    </source>
</evidence>
<feature type="domain" description="GP-PDE" evidence="14">
    <location>
        <begin position="38"/>
        <end position="238"/>
    </location>
</feature>
<keyword evidence="4" id="KW-0378">Hydrolase</keyword>
<dbReference type="GO" id="GO:0005789">
    <property type="term" value="C:endoplasmic reticulum membrane"/>
    <property type="evidence" value="ECO:0007669"/>
    <property type="project" value="TreeGrafter"/>
</dbReference>
<evidence type="ECO:0000256" key="12">
    <source>
        <dbReference type="ARBA" id="ARBA00048947"/>
    </source>
</evidence>
<comment type="catalytic activity">
    <reaction evidence="12">
        <text>N,1-di-(9Z-octadecenoyl)-sn-glycero-3-phosphoethanolamine + H2O = N-(9Z-octadecenoyl) ethanolamine + 1-(9Z-octadecenoyl)-sn-glycero-3-phosphate + H(+)</text>
        <dbReference type="Rhea" id="RHEA:56460"/>
        <dbReference type="ChEBI" id="CHEBI:15377"/>
        <dbReference type="ChEBI" id="CHEBI:15378"/>
        <dbReference type="ChEBI" id="CHEBI:71466"/>
        <dbReference type="ChEBI" id="CHEBI:74544"/>
        <dbReference type="ChEBI" id="CHEBI:85222"/>
    </reaction>
    <physiologicalReaction direction="left-to-right" evidence="12">
        <dbReference type="Rhea" id="RHEA:56461"/>
    </physiologicalReaction>
</comment>
<keyword evidence="3 13" id="KW-0812">Transmembrane</keyword>
<dbReference type="GO" id="GO:0046475">
    <property type="term" value="P:glycerophospholipid catabolic process"/>
    <property type="evidence" value="ECO:0007669"/>
    <property type="project" value="TreeGrafter"/>
</dbReference>
<evidence type="ECO:0000313" key="16">
    <source>
        <dbReference type="Proteomes" id="UP001487740"/>
    </source>
</evidence>
<evidence type="ECO:0000256" key="3">
    <source>
        <dbReference type="ARBA" id="ARBA00022692"/>
    </source>
</evidence>
<dbReference type="Pfam" id="PF03009">
    <property type="entry name" value="GDPD"/>
    <property type="match status" value="1"/>
</dbReference>
<evidence type="ECO:0000256" key="6">
    <source>
        <dbReference type="ARBA" id="ARBA00023098"/>
    </source>
</evidence>
<proteinExistence type="inferred from homology"/>
<evidence type="ECO:0000256" key="2">
    <source>
        <dbReference type="ARBA" id="ARBA00007277"/>
    </source>
</evidence>
<dbReference type="EMBL" id="JARAKH010000041">
    <property type="protein sequence ID" value="KAK8380951.1"/>
    <property type="molecule type" value="Genomic_DNA"/>
</dbReference>
<comment type="catalytic activity">
    <reaction evidence="10">
        <text>N-hexadecanoyl-1-(9Z-octadecenoyl)-sn-glycero-3-phosphoethanolamine + H2O = N-hexadecanoylethanolamine + 1-(9Z-octadecenoyl)-sn-glycero-3-phosphate + H(+)</text>
        <dbReference type="Rhea" id="RHEA:53168"/>
        <dbReference type="ChEBI" id="CHEBI:15377"/>
        <dbReference type="ChEBI" id="CHEBI:15378"/>
        <dbReference type="ChEBI" id="CHEBI:71464"/>
        <dbReference type="ChEBI" id="CHEBI:74544"/>
        <dbReference type="ChEBI" id="CHEBI:85217"/>
    </reaction>
    <physiologicalReaction direction="left-to-right" evidence="10">
        <dbReference type="Rhea" id="RHEA:53169"/>
    </physiologicalReaction>
</comment>
<keyword evidence="5 13" id="KW-1133">Transmembrane helix</keyword>
<evidence type="ECO:0000256" key="1">
    <source>
        <dbReference type="ARBA" id="ARBA00004370"/>
    </source>
</evidence>
<comment type="subcellular location">
    <subcellularLocation>
        <location evidence="1">Membrane</location>
    </subcellularLocation>
</comment>
<evidence type="ECO:0000256" key="9">
    <source>
        <dbReference type="ARBA" id="ARBA00047392"/>
    </source>
</evidence>
<feature type="transmembrane region" description="Helical" evidence="13">
    <location>
        <begin position="6"/>
        <end position="26"/>
    </location>
</feature>
<organism evidence="15 16">
    <name type="scientific">Scylla paramamosain</name>
    <name type="common">Mud crab</name>
    <dbReference type="NCBI Taxonomy" id="85552"/>
    <lineage>
        <taxon>Eukaryota</taxon>
        <taxon>Metazoa</taxon>
        <taxon>Ecdysozoa</taxon>
        <taxon>Arthropoda</taxon>
        <taxon>Crustacea</taxon>
        <taxon>Multicrustacea</taxon>
        <taxon>Malacostraca</taxon>
        <taxon>Eumalacostraca</taxon>
        <taxon>Eucarida</taxon>
        <taxon>Decapoda</taxon>
        <taxon>Pleocyemata</taxon>
        <taxon>Brachyura</taxon>
        <taxon>Eubrachyura</taxon>
        <taxon>Portunoidea</taxon>
        <taxon>Portunidae</taxon>
        <taxon>Portuninae</taxon>
        <taxon>Scylla</taxon>
    </lineage>
</organism>
<dbReference type="PROSITE" id="PS50007">
    <property type="entry name" value="PIPLC_X_DOMAIN"/>
    <property type="match status" value="1"/>
</dbReference>
<dbReference type="InterPro" id="IPR052271">
    <property type="entry name" value="GDPD-Related"/>
</dbReference>
<name>A0AAW0T0H6_SCYPA</name>
<comment type="catalytic activity">
    <reaction evidence="11">
        <text>1-O-(1Z-octadecenyl)-sn-glycero-3-phospho-N-hexadecanoyl-ethanolamine + H2O = 1-O-(1Z-octadecenyl)-sn-glycero-3-phosphate + N-hexadecanoylethanolamine + H(+)</text>
        <dbReference type="Rhea" id="RHEA:53184"/>
        <dbReference type="ChEBI" id="CHEBI:15377"/>
        <dbReference type="ChEBI" id="CHEBI:15378"/>
        <dbReference type="ChEBI" id="CHEBI:71464"/>
        <dbReference type="ChEBI" id="CHEBI:137009"/>
        <dbReference type="ChEBI" id="CHEBI:137017"/>
    </reaction>
    <physiologicalReaction direction="left-to-right" evidence="11">
        <dbReference type="Rhea" id="RHEA:53185"/>
    </physiologicalReaction>
</comment>
<dbReference type="PANTHER" id="PTHR42758">
    <property type="entry name" value="PHOSPHATIDYLGLYCEROL PHOSPHOLIPASE C"/>
    <property type="match status" value="1"/>
</dbReference>
<keyword evidence="6" id="KW-0443">Lipid metabolism</keyword>